<comment type="caution">
    <text evidence="1">The sequence shown here is derived from an EMBL/GenBank/DDBJ whole genome shotgun (WGS) entry which is preliminary data.</text>
</comment>
<proteinExistence type="predicted"/>
<dbReference type="Proteomes" id="UP000029646">
    <property type="component" value="Unassembled WGS sequence"/>
</dbReference>
<reference evidence="1 2" key="1">
    <citation type="journal article" date="2014" name="Genome Announc.">
        <title>Draft Genome Sequence of Marine Flavobacterium Jejuia pallidilutea Strain 11shimoA1 and Pigmentation Mutants.</title>
        <authorList>
            <person name="Takatani N."/>
            <person name="Nakanishi M."/>
            <person name="Meirelles P."/>
            <person name="Mino S."/>
            <person name="Suda W."/>
            <person name="Oshima K."/>
            <person name="Hattori M."/>
            <person name="Ohkuma M."/>
            <person name="Hosokawa M."/>
            <person name="Miyashita K."/>
            <person name="Thompson F.L."/>
            <person name="Niwa A."/>
            <person name="Sawabe T."/>
            <person name="Sawabe T."/>
        </authorList>
    </citation>
    <scope>NUCLEOTIDE SEQUENCE [LARGE SCALE GENOMIC DNA]</scope>
    <source>
        <strain evidence="2">JCM19302</strain>
    </source>
</reference>
<evidence type="ECO:0000313" key="1">
    <source>
        <dbReference type="EMBL" id="GAL71494.1"/>
    </source>
</evidence>
<evidence type="ECO:0000313" key="2">
    <source>
        <dbReference type="Proteomes" id="UP000029646"/>
    </source>
</evidence>
<gene>
    <name evidence="1" type="ORF">JCM19302_1663</name>
</gene>
<name>A0A090W7T9_9FLAO</name>
<protein>
    <submittedName>
        <fullName evidence="1">Uncharacterized protein</fullName>
    </submittedName>
</protein>
<accession>A0A090W7T9</accession>
<sequence>MHNQSDSQKRGKSESKLVVTKRIKQQIKNALKVKTELEITNAFLPYIDQILKEQISISKILPYFFSFKNDEYEIIDNYLDYYNIHYGYDKN</sequence>
<dbReference type="EMBL" id="BBNS01000013">
    <property type="protein sequence ID" value="GAL71494.1"/>
    <property type="molecule type" value="Genomic_DNA"/>
</dbReference>
<dbReference type="RefSeq" id="WP_042248617.1">
    <property type="nucleotide sequence ID" value="NZ_BBNS01000013.1"/>
</dbReference>
<dbReference type="AlphaFoldDB" id="A0A090W7T9"/>
<organism evidence="1 2">
    <name type="scientific">Jejuia pallidilutea</name>
    <dbReference type="NCBI Taxonomy" id="504487"/>
    <lineage>
        <taxon>Bacteria</taxon>
        <taxon>Pseudomonadati</taxon>
        <taxon>Bacteroidota</taxon>
        <taxon>Flavobacteriia</taxon>
        <taxon>Flavobacteriales</taxon>
        <taxon>Flavobacteriaceae</taxon>
        <taxon>Jejuia</taxon>
    </lineage>
</organism>